<evidence type="ECO:0000313" key="2">
    <source>
        <dbReference type="Proteomes" id="UP001063350"/>
    </source>
</evidence>
<sequence length="80" mass="8695">MIGAGAGTLTHNSGRVPQAVVQLRIWVQDAYTGDVVWTNRVDVKVSPESVLADYQYDALFEQATERAIATLIDNFVATGI</sequence>
<reference evidence="1" key="1">
    <citation type="submission" date="2020-12" db="EMBL/GenBank/DDBJ databases">
        <title>Desulfobium dissulfuricans gen. nov., sp. nov., a novel mesophilic, sulfate-reducing bacterium isolated from a deep-sea hydrothermal vent.</title>
        <authorList>
            <person name="Hashimoto Y."/>
            <person name="Tame A."/>
            <person name="Sawayama S."/>
            <person name="Miyazaki J."/>
            <person name="Takai K."/>
            <person name="Nakagawa S."/>
        </authorList>
    </citation>
    <scope>NUCLEOTIDE SEQUENCE</scope>
    <source>
        <strain evidence="1">GF1</strain>
    </source>
</reference>
<dbReference type="Proteomes" id="UP001063350">
    <property type="component" value="Chromosome"/>
</dbReference>
<evidence type="ECO:0008006" key="3">
    <source>
        <dbReference type="Google" id="ProtNLM"/>
    </source>
</evidence>
<dbReference type="AlphaFoldDB" id="A0A915U2X2"/>
<protein>
    <recommendedName>
        <fullName evidence="3">ABC-type transport auxiliary lipoprotein component domain-containing protein</fullName>
    </recommendedName>
</protein>
<name>A0A915U2X2_9BACT</name>
<proteinExistence type="predicted"/>
<dbReference type="RefSeq" id="WP_267927090.1">
    <property type="nucleotide sequence ID" value="NZ_AP024233.1"/>
</dbReference>
<organism evidence="1 2">
    <name type="scientific">Desulfolithobacter dissulfuricans</name>
    <dbReference type="NCBI Taxonomy" id="2795293"/>
    <lineage>
        <taxon>Bacteria</taxon>
        <taxon>Pseudomonadati</taxon>
        <taxon>Thermodesulfobacteriota</taxon>
        <taxon>Desulfobulbia</taxon>
        <taxon>Desulfobulbales</taxon>
        <taxon>Desulfobulbaceae</taxon>
        <taxon>Desulfolithobacter</taxon>
    </lineage>
</organism>
<accession>A0A915U2X2</accession>
<dbReference type="EMBL" id="AP024233">
    <property type="protein sequence ID" value="BCO10353.1"/>
    <property type="molecule type" value="Genomic_DNA"/>
</dbReference>
<gene>
    <name evidence="1" type="ORF">GF1_27290</name>
</gene>
<evidence type="ECO:0000313" key="1">
    <source>
        <dbReference type="EMBL" id="BCO10353.1"/>
    </source>
</evidence>
<keyword evidence="2" id="KW-1185">Reference proteome</keyword>
<dbReference type="KEGG" id="ddu:GF1_27290"/>